<protein>
    <submittedName>
        <fullName evidence="1">Uncharacterized protein</fullName>
    </submittedName>
</protein>
<dbReference type="Proteomes" id="UP001057402">
    <property type="component" value="Chromosome 6"/>
</dbReference>
<reference evidence="2" key="1">
    <citation type="journal article" date="2023" name="Front. Plant Sci.">
        <title>Chromosomal-level genome assembly of Melastoma candidum provides insights into trichome evolution.</title>
        <authorList>
            <person name="Zhong Y."/>
            <person name="Wu W."/>
            <person name="Sun C."/>
            <person name="Zou P."/>
            <person name="Liu Y."/>
            <person name="Dai S."/>
            <person name="Zhou R."/>
        </authorList>
    </citation>
    <scope>NUCLEOTIDE SEQUENCE [LARGE SCALE GENOMIC DNA]</scope>
</reference>
<accession>A0ACB9QK48</accession>
<organism evidence="1 2">
    <name type="scientific">Melastoma candidum</name>
    <dbReference type="NCBI Taxonomy" id="119954"/>
    <lineage>
        <taxon>Eukaryota</taxon>
        <taxon>Viridiplantae</taxon>
        <taxon>Streptophyta</taxon>
        <taxon>Embryophyta</taxon>
        <taxon>Tracheophyta</taxon>
        <taxon>Spermatophyta</taxon>
        <taxon>Magnoliopsida</taxon>
        <taxon>eudicotyledons</taxon>
        <taxon>Gunneridae</taxon>
        <taxon>Pentapetalae</taxon>
        <taxon>rosids</taxon>
        <taxon>malvids</taxon>
        <taxon>Myrtales</taxon>
        <taxon>Melastomataceae</taxon>
        <taxon>Melastomatoideae</taxon>
        <taxon>Melastomateae</taxon>
        <taxon>Melastoma</taxon>
    </lineage>
</organism>
<keyword evidence="2" id="KW-1185">Reference proteome</keyword>
<dbReference type="EMBL" id="CM042885">
    <property type="protein sequence ID" value="KAI4366880.1"/>
    <property type="molecule type" value="Genomic_DNA"/>
</dbReference>
<name>A0ACB9QK48_9MYRT</name>
<evidence type="ECO:0000313" key="2">
    <source>
        <dbReference type="Proteomes" id="UP001057402"/>
    </source>
</evidence>
<evidence type="ECO:0000313" key="1">
    <source>
        <dbReference type="EMBL" id="KAI4366880.1"/>
    </source>
</evidence>
<gene>
    <name evidence="1" type="ORF">MLD38_022689</name>
</gene>
<proteinExistence type="predicted"/>
<sequence>MPIGCSFGGAATAAAVSVALLLWFGADGTVASGLSRGPHIADVNVLLPPRMTNPVEYRLQGSDGCFKWSWDHHDILSVTPEYNASNRCSTSARLRSIAPYSGRKETAIYATDMHTGVVIRCKVFIDIFSRFQIFHSSVKLDLDGLATLRLRAFDVEENVFSSLVGLQFLWQLKPETSGLPHHLVHVPLRDSPLSDCGGMCGDLDVQIKLEDKGVFSDLFVVKGVGIGHEAVSVYLAEPEMEHMADEILLTVAEAMSIEPPSPVFVLVGATVHYTLKVIRGNMPQAIALPSPHHRWSTLNSSVADMATLAGVARAMNLGSTTVVVEDVRVAGHIQGSSLHVVVPDVISLLLLPLSESGESLLGLEGLPSITRWYVVSGRLYVVQIKAFSGGPDAEEIYLTEDDDISLHDNQSENWILKSVSDDILQRHGWKNSYGLDARLPGLGKLMASLAYFSENHKQEVLKVVQEIMVCEKVLIILDNRTDSHSRIVLPSSHAIYQEMQLKAAGGCAKAATDYKWFSSDMSILSVSTVGVIQAKKPGSATIKVQSVFDSLNYDEVSIEVSLPASMVMLQTFPVETVVGSYIEAAVTLKTSDGSYFYRCDAFDSFIKWKTGSESFVVVKERREDIDYQRAVPNDMSTLIDGPPCSHAIIYATGIGQAMLHATLPKDYYDFDTSGSTTLKASLRVAAYPPLVLLQQGDGNRFGGYWYDFTLAETDERADKLDKVFLVPGTHLDVALIGGPEKWDSEADFIETVEVRDEDGHFKGQNIVERLHGNGSLYRISCQVVGAFRLTFKRGNLAGIDHQLPAIVEALMSLTCSFPSSIVVIADEPVNEKGVIQSAALADRVWERVRATPITVANGRTIRLAAVGVSNSREAFANCSSLRLRWELCSCDGLAYWPDTVDSERSQSSWERFLVLQNRSGSCIVRAAVIGSHQIMSAHGTVQSLEGGLTDAVKLQLVSSLRVYPEYSLLFFNPNARVNLSISGGSCLLEPIINDTQIVELLSPPPGFQCLQLTLSPLDLGTAEVTVKDLGLVPPLSASAVVQVAEIDWVKVASREEIRLMEENSLVVEIVAGTHDGRTFDRSQFMYMDLHVHVGDPIVEIIDQFGLSSPTGGSISDSSFKIVGKHLGFTNLYVSAKQRSGNDLRSAPIKIEIYAQPRIHPEEIFVAPGASFVVTVRGGPTAGAHIKYHTIDNTIISIQETTGRLSAISPGKAVLLATIYDSENIVVCQTNGSVNVVVPTSVVLHMQSEQLGVGRNMPIYPLFHEGGLFSLHELCRNYNWSLENEKIFGFRSAELLDDGYQLTSVNQIQYSHMNDPEVGFMRILHGRSAGKAKISISFSCDFVSPAFSASRFYSTTTLLSVVPDPPLSLGVPITWILPPNYVTSVILPSSLGPYSKLDGHSWKGSVVYSLLRSCNAPNEFFPNDTLFLEDGRIRTSKTNELACIQAKDRETGRTEVASCVRVTEVSQVRFSDKEFPSHLVHVALGAEVKLSVSHYDALGNAFFEAHGATPFNLETNHADIVSINISSHAGGCILLKAVRHGTALVQLSIDGKPRKSDYILISVGGYIFPQNPVIHVGGLVTFCLQGFEEQVSGHWMSVNESIVSVDRFSGKTEAIDEGTTLVIFQSPTVKLQTSVTVLRGDLVSVDAPGEALSNQPFPLRGYEFPVKFRSPYGNTLQALRNGKEIPFDCSVDPSFIGYAKPWVNMEAGDSYCLFFPYSPEHLVLSMPRSKDIRPDVSISVKATMREAKNASGSASAMLVGGFSILGMGKDHKRLNMTPNLNKTILTLVGNTDVEINWQGLDVMRIAPISREGYSIWSRTDYEVAVLSAKSFTDKIVITLPATGQRMEVDVHYIAKESKLPVYSARPANWLGMLVSFVLLLVILGISFFLLKRPQGTRSSIPPATPIRSAAAVPDYGSSPSTIQEMSPRTPPAFVEYVRRTVDESPYYRREGARRRFNPQNTY</sequence>
<comment type="caution">
    <text evidence="1">The sequence shown here is derived from an EMBL/GenBank/DDBJ whole genome shotgun (WGS) entry which is preliminary data.</text>
</comment>